<sequence>MRQITIIGVGFAILFPLLSIAKSVVVVKGGKDLYDECGAYSQQGMKECLVKKVHDSQEFLKKAEADAFVAIKKWGEEGKYIRASGAALAISNREFIKYRTAQCKFSASLSGGAAGNAYEMGRLACVAELNMTRAAQLRDAVSNLPLK</sequence>
<name>A0A892IAI6_9BURK</name>
<dbReference type="AlphaFoldDB" id="A0A892IAI6"/>
<evidence type="ECO:0000313" key="3">
    <source>
        <dbReference type="Proteomes" id="UP000625568"/>
    </source>
</evidence>
<proteinExistence type="predicted"/>
<organism evidence="2 3">
    <name type="scientific">Burkholderia dolosa</name>
    <dbReference type="NCBI Taxonomy" id="152500"/>
    <lineage>
        <taxon>Bacteria</taxon>
        <taxon>Pseudomonadati</taxon>
        <taxon>Pseudomonadota</taxon>
        <taxon>Betaproteobacteria</taxon>
        <taxon>Burkholderiales</taxon>
        <taxon>Burkholderiaceae</taxon>
        <taxon>Burkholderia</taxon>
        <taxon>Burkholderia cepacia complex</taxon>
    </lineage>
</organism>
<protein>
    <submittedName>
        <fullName evidence="2">DUF1311 domain-containing protein</fullName>
    </submittedName>
</protein>
<dbReference type="RefSeq" id="WP_035971623.1">
    <property type="nucleotide sequence ID" value="NZ_CABVPR010000043.1"/>
</dbReference>
<evidence type="ECO:0000259" key="1">
    <source>
        <dbReference type="Pfam" id="PF07007"/>
    </source>
</evidence>
<dbReference type="Pfam" id="PF07007">
    <property type="entry name" value="LprI"/>
    <property type="match status" value="1"/>
</dbReference>
<dbReference type="EMBL" id="CP069482">
    <property type="protein sequence ID" value="QRO78287.1"/>
    <property type="molecule type" value="Genomic_DNA"/>
</dbReference>
<keyword evidence="3" id="KW-1185">Reference proteome</keyword>
<gene>
    <name evidence="2" type="ORF">I6K02_05105</name>
</gene>
<dbReference type="Proteomes" id="UP000625568">
    <property type="component" value="Chromosome 1"/>
</dbReference>
<evidence type="ECO:0000313" key="2">
    <source>
        <dbReference type="EMBL" id="QRO78287.1"/>
    </source>
</evidence>
<accession>A0A892IAI6</accession>
<dbReference type="InterPro" id="IPR009739">
    <property type="entry name" value="LprI-like_N"/>
</dbReference>
<dbReference type="Gene3D" id="1.20.1270.180">
    <property type="match status" value="1"/>
</dbReference>
<feature type="domain" description="Lysozyme inhibitor LprI-like N-terminal" evidence="1">
    <location>
        <begin position="39"/>
        <end position="137"/>
    </location>
</feature>
<reference evidence="2 3" key="1">
    <citation type="submission" date="2021-02" db="EMBL/GenBank/DDBJ databases">
        <title>FDA dAtabase for Regulatory Grade micrObial Sequences (FDA-ARGOS): Supporting development and validation of Infectious Disease Dx tests.</title>
        <authorList>
            <person name="Minogue T."/>
            <person name="Wolcott M."/>
            <person name="Wasieloski L."/>
            <person name="Aguilar W."/>
            <person name="Moore D."/>
            <person name="Jaissle J."/>
            <person name="Tallon L."/>
            <person name="Sadzewicz L."/>
            <person name="Zhao X."/>
            <person name="Boylan J."/>
            <person name="Ott S."/>
            <person name="Bowen H."/>
            <person name="Vavikolanu K."/>
            <person name="Mehta A."/>
            <person name="Aluvathingal J."/>
            <person name="Nadendla S."/>
            <person name="Yan Y."/>
            <person name="Sichtig H."/>
        </authorList>
    </citation>
    <scope>NUCLEOTIDE SEQUENCE [LARGE SCALE GENOMIC DNA]</scope>
    <source>
        <strain evidence="2 3">FDAARGOS_1272</strain>
    </source>
</reference>